<keyword evidence="3" id="KW-1185">Reference proteome</keyword>
<feature type="region of interest" description="Disordered" evidence="1">
    <location>
        <begin position="153"/>
        <end position="179"/>
    </location>
</feature>
<feature type="compositionally biased region" description="Polar residues" evidence="1">
    <location>
        <begin position="153"/>
        <end position="164"/>
    </location>
</feature>
<evidence type="ECO:0000313" key="2">
    <source>
        <dbReference type="EMBL" id="KAL1854884.1"/>
    </source>
</evidence>
<organism evidence="2 3">
    <name type="scientific">Diaporthe australafricana</name>
    <dbReference type="NCBI Taxonomy" id="127596"/>
    <lineage>
        <taxon>Eukaryota</taxon>
        <taxon>Fungi</taxon>
        <taxon>Dikarya</taxon>
        <taxon>Ascomycota</taxon>
        <taxon>Pezizomycotina</taxon>
        <taxon>Sordariomycetes</taxon>
        <taxon>Sordariomycetidae</taxon>
        <taxon>Diaporthales</taxon>
        <taxon>Diaporthaceae</taxon>
        <taxon>Diaporthe</taxon>
    </lineage>
</organism>
<accession>A0ABR3W7G0</accession>
<comment type="caution">
    <text evidence="2">The sequence shown here is derived from an EMBL/GenBank/DDBJ whole genome shotgun (WGS) entry which is preliminary data.</text>
</comment>
<evidence type="ECO:0000256" key="1">
    <source>
        <dbReference type="SAM" id="MobiDB-lite"/>
    </source>
</evidence>
<protein>
    <submittedName>
        <fullName evidence="2">Uncharacterized protein</fullName>
    </submittedName>
</protein>
<evidence type="ECO:0000313" key="3">
    <source>
        <dbReference type="Proteomes" id="UP001583177"/>
    </source>
</evidence>
<reference evidence="2 3" key="1">
    <citation type="journal article" date="2024" name="IMA Fungus">
        <title>IMA Genome - F19 : A genome assembly and annotation guide to empower mycologists, including annotated draft genome sequences of Ceratocystis pirilliformis, Diaporthe australafricana, Fusarium ophioides, Paecilomyces lecythidis, and Sporothrix stenoceras.</title>
        <authorList>
            <person name="Aylward J."/>
            <person name="Wilson A.M."/>
            <person name="Visagie C.M."/>
            <person name="Spraker J."/>
            <person name="Barnes I."/>
            <person name="Buitendag C."/>
            <person name="Ceriani C."/>
            <person name="Del Mar Angel L."/>
            <person name="du Plessis D."/>
            <person name="Fuchs T."/>
            <person name="Gasser K."/>
            <person name="Kramer D."/>
            <person name="Li W."/>
            <person name="Munsamy K."/>
            <person name="Piso A."/>
            <person name="Price J.L."/>
            <person name="Sonnekus B."/>
            <person name="Thomas C."/>
            <person name="van der Nest A."/>
            <person name="van Dijk A."/>
            <person name="van Heerden A."/>
            <person name="van Vuuren N."/>
            <person name="Yilmaz N."/>
            <person name="Duong T.A."/>
            <person name="van der Merwe N.A."/>
            <person name="Wingfield M.J."/>
            <person name="Wingfield B.D."/>
        </authorList>
    </citation>
    <scope>NUCLEOTIDE SEQUENCE [LARGE SCALE GENOMIC DNA]</scope>
    <source>
        <strain evidence="2 3">CMW 18300</strain>
    </source>
</reference>
<proteinExistence type="predicted"/>
<dbReference type="EMBL" id="JAWRVE010000135">
    <property type="protein sequence ID" value="KAL1854884.1"/>
    <property type="molecule type" value="Genomic_DNA"/>
</dbReference>
<dbReference type="Proteomes" id="UP001583177">
    <property type="component" value="Unassembled WGS sequence"/>
</dbReference>
<gene>
    <name evidence="2" type="ORF">Daus18300_011302</name>
</gene>
<name>A0ABR3W7G0_9PEZI</name>
<sequence>MGITWNASADADLFQAVLAFSPPLTQIPVADREGIVAFMHSRGHTEASWEGVRSWPSSNTYVFIPHASKYKQLPKAAGQHSSPATLLPDLPDNMSQSKTWDDATMRDLLVALITTTSVLSDLSAEQKEEVVAFMNARVHDKISWDKIRGWFHSSSSKNTTPQNTKRSEMSAKGHQFSQDWDEPGLAKDLLAATIMQLNPSKQDILQIANKAKALGDWHFTESAC</sequence>